<proteinExistence type="predicted"/>
<evidence type="ECO:0000313" key="1">
    <source>
        <dbReference type="EMBL" id="GAB79261.1"/>
    </source>
</evidence>
<dbReference type="OrthoDB" id="5176673at2"/>
<dbReference type="Gene3D" id="3.40.960.10">
    <property type="entry name" value="VSR Endonuclease"/>
    <property type="match status" value="1"/>
</dbReference>
<organism evidence="1 2">
    <name type="scientific">Austwickia chelonae NBRC 105200</name>
    <dbReference type="NCBI Taxonomy" id="1184607"/>
    <lineage>
        <taxon>Bacteria</taxon>
        <taxon>Bacillati</taxon>
        <taxon>Actinomycetota</taxon>
        <taxon>Actinomycetes</taxon>
        <taxon>Micrococcales</taxon>
        <taxon>Dermatophilaceae</taxon>
        <taxon>Austwickia</taxon>
    </lineage>
</organism>
<accession>K6UNU5</accession>
<comment type="caution">
    <text evidence="1">The sequence shown here is derived from an EMBL/GenBank/DDBJ whole genome shotgun (WGS) entry which is preliminary data.</text>
</comment>
<evidence type="ECO:0000313" key="2">
    <source>
        <dbReference type="Proteomes" id="UP000008495"/>
    </source>
</evidence>
<keyword evidence="2" id="KW-1185">Reference proteome</keyword>
<dbReference type="STRING" id="100225.SAMN05421595_2569"/>
<dbReference type="InterPro" id="IPR011335">
    <property type="entry name" value="Restrct_endonuc-II-like"/>
</dbReference>
<dbReference type="AlphaFoldDB" id="K6UNU5"/>
<dbReference type="EMBL" id="BAGZ01000022">
    <property type="protein sequence ID" value="GAB79261.1"/>
    <property type="molecule type" value="Genomic_DNA"/>
</dbReference>
<dbReference type="eggNOG" id="COG5340">
    <property type="taxonomic scope" value="Bacteria"/>
</dbReference>
<evidence type="ECO:0008006" key="3">
    <source>
        <dbReference type="Google" id="ProtNLM"/>
    </source>
</evidence>
<dbReference type="RefSeq" id="WP_006504019.1">
    <property type="nucleotide sequence ID" value="NZ_BAGZ01000022.1"/>
</dbReference>
<protein>
    <recommendedName>
        <fullName evidence="3">DUF559 domain-containing protein</fullName>
    </recommendedName>
</protein>
<name>K6UNU5_9MICO</name>
<dbReference type="Proteomes" id="UP000008495">
    <property type="component" value="Unassembled WGS sequence"/>
</dbReference>
<dbReference type="SUPFAM" id="SSF52980">
    <property type="entry name" value="Restriction endonuclease-like"/>
    <property type="match status" value="1"/>
</dbReference>
<reference evidence="1 2" key="1">
    <citation type="submission" date="2012-08" db="EMBL/GenBank/DDBJ databases">
        <title>Whole genome shotgun sequence of Austwickia chelonae NBRC 105200.</title>
        <authorList>
            <person name="Yoshida I."/>
            <person name="Hosoyama A."/>
            <person name="Tsuchikane K."/>
            <person name="Katsumata H."/>
            <person name="Ando Y."/>
            <person name="Ohji S."/>
            <person name="Hamada M."/>
            <person name="Tamura T."/>
            <person name="Yamazoe A."/>
            <person name="Yamazaki S."/>
            <person name="Fujita N."/>
        </authorList>
    </citation>
    <scope>NUCLEOTIDE SEQUENCE [LARGE SCALE GENOMIC DNA]</scope>
    <source>
        <strain evidence="1 2">NBRC 105200</strain>
    </source>
</reference>
<sequence>MHDDDLLAALARRDSFTRTELLALGVDGRRLHALLGGGQLVRLCHGRYGTAITGLTPEEEHLRLAAAVLRRYRGSALLSHHSALADAGLPLYSVPYELAYLTSRAGRYRRRRSDHVLHAADPSTVGTDGGSRVGLHHALVQTGLRWGPKSFLVPADVALGRGLVTMTQLAEAIEDYRRCPGLRGVRAAFAQVDPSAESPGESLLRWLLFRLGYRTRSQVVVHTAGRGYRIDLVIEQTRVAVEFDGMGKYGSAADLRAEKARDEDLQAAGWSVVHLTWPDLSRAEVVDRRVRAALAWQARAAVGGR</sequence>
<gene>
    <name evidence="1" type="ORF">AUCHE_22_00310</name>
</gene>